<comment type="caution">
    <text evidence="1">The sequence shown here is derived from an EMBL/GenBank/DDBJ whole genome shotgun (WGS) entry which is preliminary data.</text>
</comment>
<gene>
    <name evidence="1" type="ORF">AVEN_246408_1</name>
</gene>
<dbReference type="EMBL" id="BGPR01006008">
    <property type="protein sequence ID" value="GBN15317.1"/>
    <property type="molecule type" value="Genomic_DNA"/>
</dbReference>
<evidence type="ECO:0000313" key="2">
    <source>
        <dbReference type="Proteomes" id="UP000499080"/>
    </source>
</evidence>
<accession>A0A4Y2LPN1</accession>
<dbReference type="AlphaFoldDB" id="A0A4Y2LPN1"/>
<organism evidence="1 2">
    <name type="scientific">Araneus ventricosus</name>
    <name type="common">Orbweaver spider</name>
    <name type="synonym">Epeira ventricosa</name>
    <dbReference type="NCBI Taxonomy" id="182803"/>
    <lineage>
        <taxon>Eukaryota</taxon>
        <taxon>Metazoa</taxon>
        <taxon>Ecdysozoa</taxon>
        <taxon>Arthropoda</taxon>
        <taxon>Chelicerata</taxon>
        <taxon>Arachnida</taxon>
        <taxon>Araneae</taxon>
        <taxon>Araneomorphae</taxon>
        <taxon>Entelegynae</taxon>
        <taxon>Araneoidea</taxon>
        <taxon>Araneidae</taxon>
        <taxon>Araneus</taxon>
    </lineage>
</organism>
<name>A0A4Y2LPN1_ARAVE</name>
<keyword evidence="2" id="KW-1185">Reference proteome</keyword>
<reference evidence="1 2" key="1">
    <citation type="journal article" date="2019" name="Sci. Rep.">
        <title>Orb-weaving spider Araneus ventricosus genome elucidates the spidroin gene catalogue.</title>
        <authorList>
            <person name="Kono N."/>
            <person name="Nakamura H."/>
            <person name="Ohtoshi R."/>
            <person name="Moran D.A.P."/>
            <person name="Shinohara A."/>
            <person name="Yoshida Y."/>
            <person name="Fujiwara M."/>
            <person name="Mori M."/>
            <person name="Tomita M."/>
            <person name="Arakawa K."/>
        </authorList>
    </citation>
    <scope>NUCLEOTIDE SEQUENCE [LARGE SCALE GENOMIC DNA]</scope>
</reference>
<proteinExistence type="predicted"/>
<sequence>MPSASASGFYVWKHMNEKLSAHENSPNHKKLNSFGLEFSKRIRLGRTGNSENQKKTKMKVYVVGNMLRSENIDVCSAVEMIDKARQPMVEMRSSNMFQQALIDARDFLTVLRLKQNFKNLKFDH</sequence>
<protein>
    <submittedName>
        <fullName evidence="1">Uncharacterized protein</fullName>
    </submittedName>
</protein>
<dbReference type="Proteomes" id="UP000499080">
    <property type="component" value="Unassembled WGS sequence"/>
</dbReference>
<evidence type="ECO:0000313" key="1">
    <source>
        <dbReference type="EMBL" id="GBN15317.1"/>
    </source>
</evidence>